<dbReference type="HAMAP" id="MF_01145">
    <property type="entry name" value="Foldase_PrsA"/>
    <property type="match status" value="1"/>
</dbReference>
<dbReference type="InterPro" id="IPR023059">
    <property type="entry name" value="Foldase_PrsA"/>
</dbReference>
<dbReference type="PROSITE" id="PS50198">
    <property type="entry name" value="PPIC_PPIASE_2"/>
    <property type="match status" value="1"/>
</dbReference>
<dbReference type="InterPro" id="IPR046357">
    <property type="entry name" value="PPIase_dom_sf"/>
</dbReference>
<reference evidence="13 14" key="1">
    <citation type="submission" date="2017-12" db="EMBL/GenBank/DDBJ databases">
        <title>Taxonomic description and draft genome of Pradoshia cofamensis Gen. nov., sp. nov., a thermotolerant bacillale isolated from anterior gut of earthworm Eisenia fetida.</title>
        <authorList>
            <person name="Saha T."/>
            <person name="Chakraborty R."/>
        </authorList>
    </citation>
    <scope>NUCLEOTIDE SEQUENCE [LARGE SCALE GENOMIC DNA]</scope>
    <source>
        <strain evidence="13 14">EAG3</strain>
    </source>
</reference>
<evidence type="ECO:0000313" key="13">
    <source>
        <dbReference type="EMBL" id="PQD95532.1"/>
    </source>
</evidence>
<dbReference type="SUPFAM" id="SSF54534">
    <property type="entry name" value="FKBP-like"/>
    <property type="match status" value="1"/>
</dbReference>
<evidence type="ECO:0000256" key="9">
    <source>
        <dbReference type="ARBA" id="ARBA00023235"/>
    </source>
</evidence>
<dbReference type="SUPFAM" id="SSF109998">
    <property type="entry name" value="Triger factor/SurA peptide-binding domain-like"/>
    <property type="match status" value="1"/>
</dbReference>
<dbReference type="GO" id="GO:0003755">
    <property type="term" value="F:peptidyl-prolyl cis-trans isomerase activity"/>
    <property type="evidence" value="ECO:0007669"/>
    <property type="project" value="UniProtKB-UniRule"/>
</dbReference>
<dbReference type="GO" id="GO:0005886">
    <property type="term" value="C:plasma membrane"/>
    <property type="evidence" value="ECO:0007669"/>
    <property type="project" value="UniProtKB-SubCell"/>
</dbReference>
<dbReference type="InterPro" id="IPR023058">
    <property type="entry name" value="PPIase_PpiC_CS"/>
</dbReference>
<dbReference type="InterPro" id="IPR050245">
    <property type="entry name" value="PrsA_foldase"/>
</dbReference>
<evidence type="ECO:0000259" key="12">
    <source>
        <dbReference type="PROSITE" id="PS50198"/>
    </source>
</evidence>
<dbReference type="RefSeq" id="WP_104849287.1">
    <property type="nucleotide sequence ID" value="NZ_PKOZ01000004.1"/>
</dbReference>
<dbReference type="PANTHER" id="PTHR47245:SF1">
    <property type="entry name" value="FOLDASE PROTEIN PRSA"/>
    <property type="match status" value="1"/>
</dbReference>
<dbReference type="GO" id="GO:0006457">
    <property type="term" value="P:protein folding"/>
    <property type="evidence" value="ECO:0007669"/>
    <property type="project" value="UniProtKB-UniRule"/>
</dbReference>
<keyword evidence="6 11" id="KW-0697">Rotamase</keyword>
<keyword evidence="7 11" id="KW-0472">Membrane</keyword>
<comment type="caution">
    <text evidence="13">The sequence shown here is derived from an EMBL/GenBank/DDBJ whole genome shotgun (WGS) entry which is preliminary data.</text>
</comment>
<dbReference type="GO" id="GO:0015031">
    <property type="term" value="P:protein transport"/>
    <property type="evidence" value="ECO:0007669"/>
    <property type="project" value="InterPro"/>
</dbReference>
<gene>
    <name evidence="11 13" type="primary">prsA</name>
    <name evidence="13" type="ORF">CYL18_09625</name>
</gene>
<dbReference type="Pfam" id="PF00639">
    <property type="entry name" value="Rotamase"/>
    <property type="match status" value="1"/>
</dbReference>
<dbReference type="PROSITE" id="PS51257">
    <property type="entry name" value="PROKAR_LIPOPROTEIN"/>
    <property type="match status" value="1"/>
</dbReference>
<dbReference type="InterPro" id="IPR037041">
    <property type="entry name" value="Trigger_fac_C_sf"/>
</dbReference>
<keyword evidence="9 11" id="KW-0413">Isomerase</keyword>
<accession>A0A2S7N0C2</accession>
<evidence type="ECO:0000256" key="6">
    <source>
        <dbReference type="ARBA" id="ARBA00023110"/>
    </source>
</evidence>
<evidence type="ECO:0000256" key="3">
    <source>
        <dbReference type="ARBA" id="ARBA00006071"/>
    </source>
</evidence>
<dbReference type="EMBL" id="PKOZ01000004">
    <property type="protein sequence ID" value="PQD95532.1"/>
    <property type="molecule type" value="Genomic_DNA"/>
</dbReference>
<keyword evidence="5 11" id="KW-0732">Signal</keyword>
<dbReference type="Gene3D" id="1.10.3120.10">
    <property type="entry name" value="Trigger factor, C-terminal domain"/>
    <property type="match status" value="1"/>
</dbReference>
<dbReference type="Gene3D" id="3.10.50.40">
    <property type="match status" value="1"/>
</dbReference>
<dbReference type="PROSITE" id="PS01096">
    <property type="entry name" value="PPIC_PPIASE_1"/>
    <property type="match status" value="1"/>
</dbReference>
<evidence type="ECO:0000256" key="1">
    <source>
        <dbReference type="ARBA" id="ARBA00000971"/>
    </source>
</evidence>
<dbReference type="Proteomes" id="UP000239663">
    <property type="component" value="Unassembled WGS sequence"/>
</dbReference>
<keyword evidence="10 11" id="KW-0449">Lipoprotein</keyword>
<keyword evidence="14" id="KW-1185">Reference proteome</keyword>
<dbReference type="AlphaFoldDB" id="A0A2S7N0C2"/>
<evidence type="ECO:0000256" key="11">
    <source>
        <dbReference type="HAMAP-Rule" id="MF_01145"/>
    </source>
</evidence>
<evidence type="ECO:0000256" key="10">
    <source>
        <dbReference type="ARBA" id="ARBA00023288"/>
    </source>
</evidence>
<dbReference type="InterPro" id="IPR000297">
    <property type="entry name" value="PPIase_PpiC"/>
</dbReference>
<comment type="subcellular location">
    <subcellularLocation>
        <location evidence="2 11">Cell membrane</location>
        <topology evidence="2 11">Lipid-anchor</topology>
    </subcellularLocation>
</comment>
<dbReference type="InterPro" id="IPR027304">
    <property type="entry name" value="Trigger_fact/SurA_dom_sf"/>
</dbReference>
<dbReference type="PANTHER" id="PTHR47245">
    <property type="entry name" value="PEPTIDYLPROLYL ISOMERASE"/>
    <property type="match status" value="1"/>
</dbReference>
<feature type="domain" description="PpiC" evidence="12">
    <location>
        <begin position="140"/>
        <end position="230"/>
    </location>
</feature>
<dbReference type="EC" id="5.2.1.8" evidence="11"/>
<evidence type="ECO:0000256" key="8">
    <source>
        <dbReference type="ARBA" id="ARBA00023139"/>
    </source>
</evidence>
<evidence type="ECO:0000256" key="7">
    <source>
        <dbReference type="ARBA" id="ARBA00023136"/>
    </source>
</evidence>
<comment type="function">
    <text evidence="11">Plays a major role in protein secretion by helping the post-translocational extracellular folding of several secreted proteins.</text>
</comment>
<proteinExistence type="inferred from homology"/>
<protein>
    <recommendedName>
        <fullName evidence="11">Foldase protein PrsA</fullName>
        <ecNumber evidence="11">5.2.1.8</ecNumber>
    </recommendedName>
</protein>
<name>A0A2S7N0C2_9BACI</name>
<evidence type="ECO:0000313" key="14">
    <source>
        <dbReference type="Proteomes" id="UP000239663"/>
    </source>
</evidence>
<evidence type="ECO:0000256" key="2">
    <source>
        <dbReference type="ARBA" id="ARBA00004193"/>
    </source>
</evidence>
<keyword evidence="4 11" id="KW-1003">Cell membrane</keyword>
<organism evidence="13 14">
    <name type="scientific">Pradoshia eiseniae</name>
    <dbReference type="NCBI Taxonomy" id="2064768"/>
    <lineage>
        <taxon>Bacteria</taxon>
        <taxon>Bacillati</taxon>
        <taxon>Bacillota</taxon>
        <taxon>Bacilli</taxon>
        <taxon>Bacillales</taxon>
        <taxon>Bacillaceae</taxon>
        <taxon>Pradoshia</taxon>
    </lineage>
</organism>
<evidence type="ECO:0000256" key="4">
    <source>
        <dbReference type="ARBA" id="ARBA00022475"/>
    </source>
</evidence>
<dbReference type="OrthoDB" id="14196at2"/>
<keyword evidence="8 11" id="KW-0564">Palmitate</keyword>
<comment type="catalytic activity">
    <reaction evidence="1 11">
        <text>[protein]-peptidylproline (omega=180) = [protein]-peptidylproline (omega=0)</text>
        <dbReference type="Rhea" id="RHEA:16237"/>
        <dbReference type="Rhea" id="RHEA-COMP:10747"/>
        <dbReference type="Rhea" id="RHEA-COMP:10748"/>
        <dbReference type="ChEBI" id="CHEBI:83833"/>
        <dbReference type="ChEBI" id="CHEBI:83834"/>
        <dbReference type="EC" id="5.2.1.8"/>
    </reaction>
</comment>
<comment type="similarity">
    <text evidence="3 11">Belongs to the PrsA family.</text>
</comment>
<evidence type="ECO:0000256" key="5">
    <source>
        <dbReference type="ARBA" id="ARBA00022729"/>
    </source>
</evidence>
<sequence>MKKWLITVASVSTLIGLSACNSDNGSKETIAETKSGNVTKDEFYEELKDKYGDQVLQELVYKKVFTDQYKVSDKEVDKRLEETKANLGDNFESALAQNGYANEEDFKEELKYQLAQEKAALETVDVSEDELKDYYENKYTVNLKARHILVADEETAKEVKKKLDSGEKFADLAKEYSTDEASKEQGGDLGEFGVGKMVPAFEEAAYNLKVDEISEPVQSDYGFHIIQVTDRVKNDSPSYEDAKADVERSVKTAKVDSAKAQEAIQKVIDDSDIKVKDKELEGSFE</sequence>